<keyword evidence="1" id="KW-0596">Phosphopantetheine</keyword>
<dbReference type="PROSITE" id="PS00012">
    <property type="entry name" value="PHOSPHOPANTETHEINE"/>
    <property type="match status" value="1"/>
</dbReference>
<dbReference type="InterPro" id="IPR009081">
    <property type="entry name" value="PP-bd_ACP"/>
</dbReference>
<name>D5SLL8_STRCL</name>
<organism evidence="4 5">
    <name type="scientific">Streptomyces clavuligerus</name>
    <dbReference type="NCBI Taxonomy" id="1901"/>
    <lineage>
        <taxon>Bacteria</taxon>
        <taxon>Bacillati</taxon>
        <taxon>Actinomycetota</taxon>
        <taxon>Actinomycetes</taxon>
        <taxon>Kitasatosporales</taxon>
        <taxon>Streptomycetaceae</taxon>
        <taxon>Streptomyces</taxon>
    </lineage>
</organism>
<dbReference type="Gene3D" id="1.10.1200.10">
    <property type="entry name" value="ACP-like"/>
    <property type="match status" value="1"/>
</dbReference>
<dbReference type="InterPro" id="IPR006162">
    <property type="entry name" value="Ppantetheine_attach_site"/>
</dbReference>
<keyword evidence="4" id="KW-0614">Plasmid</keyword>
<dbReference type="RefSeq" id="WP_003963630.1">
    <property type="nucleotide sequence ID" value="NZ_CM000914.1"/>
</dbReference>
<dbReference type="AlphaFoldDB" id="D5SLL8"/>
<dbReference type="Pfam" id="PF00550">
    <property type="entry name" value="PP-binding"/>
    <property type="match status" value="1"/>
</dbReference>
<dbReference type="OrthoDB" id="4742015at2"/>
<evidence type="ECO:0000259" key="3">
    <source>
        <dbReference type="PROSITE" id="PS50075"/>
    </source>
</evidence>
<accession>D5SLL8</accession>
<dbReference type="InterPro" id="IPR036736">
    <property type="entry name" value="ACP-like_sf"/>
</dbReference>
<evidence type="ECO:0000256" key="2">
    <source>
        <dbReference type="ARBA" id="ARBA00022553"/>
    </source>
</evidence>
<dbReference type="PROSITE" id="PS50075">
    <property type="entry name" value="CARRIER"/>
    <property type="match status" value="1"/>
</dbReference>
<reference evidence="4 5" key="1">
    <citation type="journal article" date="2010" name="Genome Biol. Evol.">
        <title>The sequence of a 1.8-mb bacterial linear plasmid reveals a rich evolutionary reservoir of secondary metabolic pathways.</title>
        <authorList>
            <person name="Medema M.H."/>
            <person name="Trefzer A."/>
            <person name="Kovalchuk A."/>
            <person name="van den Berg M."/>
            <person name="Mueller U."/>
            <person name="Heijne W."/>
            <person name="Wu L."/>
            <person name="Alam M.T."/>
            <person name="Ronning C.M."/>
            <person name="Nierman W.C."/>
            <person name="Bovenberg R.A.L."/>
            <person name="Breitling R."/>
            <person name="Takano E."/>
        </authorList>
    </citation>
    <scope>NUCLEOTIDE SEQUENCE [LARGE SCALE GENOMIC DNA]</scope>
    <source>
        <strain evidence="5">ATCC 27064 / DSM 738 / JCM 4710 / NBRC 13307 / NCIMB 12785 / NRRL 3585 / VKM Ac-602</strain>
        <plasmid evidence="4">pSCL4</plasmid>
    </source>
</reference>
<evidence type="ECO:0000313" key="5">
    <source>
        <dbReference type="Proteomes" id="UP000002357"/>
    </source>
</evidence>
<dbReference type="Proteomes" id="UP000002357">
    <property type="component" value="Plasmid pSCL4"/>
</dbReference>
<geneLocation type="plasmid" evidence="4 5">
    <name>pSCL4</name>
</geneLocation>
<keyword evidence="2" id="KW-0597">Phosphoprotein</keyword>
<evidence type="ECO:0000256" key="1">
    <source>
        <dbReference type="ARBA" id="ARBA00022450"/>
    </source>
</evidence>
<dbReference type="SUPFAM" id="SSF47336">
    <property type="entry name" value="ACP-like"/>
    <property type="match status" value="1"/>
</dbReference>
<feature type="domain" description="Carrier" evidence="3">
    <location>
        <begin position="2"/>
        <end position="77"/>
    </location>
</feature>
<dbReference type="EMBL" id="CM000914">
    <property type="protein sequence ID" value="EFG04811.2"/>
    <property type="molecule type" value="Genomic_DNA"/>
</dbReference>
<gene>
    <name evidence="4" type="ORF">SCLAV_p1325</name>
</gene>
<proteinExistence type="predicted"/>
<dbReference type="GeneID" id="93734399"/>
<evidence type="ECO:0000313" key="4">
    <source>
        <dbReference type="EMBL" id="EFG04811.2"/>
    </source>
</evidence>
<keyword evidence="5" id="KW-1185">Reference proteome</keyword>
<protein>
    <recommendedName>
        <fullName evidence="3">Carrier domain-containing protein</fullName>
    </recommendedName>
</protein>
<sequence length="83" mass="8629">MDEVFEQVRDVCTDVLNTEADKVVAGARLVDDLGADSIDFAELREALAESLGVALSEDAVRAAVTVADLAALVRNGLGPRDGG</sequence>